<accession>A0ABW2J7L0</accession>
<organism evidence="1 2">
    <name type="scientific">Herminiimonas aquatilis</name>
    <dbReference type="NCBI Taxonomy" id="345342"/>
    <lineage>
        <taxon>Bacteria</taxon>
        <taxon>Pseudomonadati</taxon>
        <taxon>Pseudomonadota</taxon>
        <taxon>Betaproteobacteria</taxon>
        <taxon>Burkholderiales</taxon>
        <taxon>Oxalobacteraceae</taxon>
        <taxon>Herminiimonas</taxon>
    </lineage>
</organism>
<gene>
    <name evidence="1" type="ORF">ACFQO0_12880</name>
</gene>
<dbReference type="EMBL" id="JBHTCC010000003">
    <property type="protein sequence ID" value="MFC7299332.1"/>
    <property type="molecule type" value="Genomic_DNA"/>
</dbReference>
<protein>
    <submittedName>
        <fullName evidence="1">Uncharacterized protein</fullName>
    </submittedName>
</protein>
<evidence type="ECO:0000313" key="2">
    <source>
        <dbReference type="Proteomes" id="UP001596379"/>
    </source>
</evidence>
<dbReference type="RefSeq" id="WP_382235254.1">
    <property type="nucleotide sequence ID" value="NZ_JBHTCC010000003.1"/>
</dbReference>
<reference evidence="2" key="1">
    <citation type="journal article" date="2019" name="Int. J. Syst. Evol. Microbiol.">
        <title>The Global Catalogue of Microorganisms (GCM) 10K type strain sequencing project: providing services to taxonomists for standard genome sequencing and annotation.</title>
        <authorList>
            <consortium name="The Broad Institute Genomics Platform"/>
            <consortium name="The Broad Institute Genome Sequencing Center for Infectious Disease"/>
            <person name="Wu L."/>
            <person name="Ma J."/>
        </authorList>
    </citation>
    <scope>NUCLEOTIDE SEQUENCE [LARGE SCALE GENOMIC DNA]</scope>
    <source>
        <strain evidence="2">CCUG 36956</strain>
    </source>
</reference>
<evidence type="ECO:0000313" key="1">
    <source>
        <dbReference type="EMBL" id="MFC7299332.1"/>
    </source>
</evidence>
<comment type="caution">
    <text evidence="1">The sequence shown here is derived from an EMBL/GenBank/DDBJ whole genome shotgun (WGS) entry which is preliminary data.</text>
</comment>
<keyword evidence="2" id="KW-1185">Reference proteome</keyword>
<dbReference type="Proteomes" id="UP001596379">
    <property type="component" value="Unassembled WGS sequence"/>
</dbReference>
<proteinExistence type="predicted"/>
<sequence>MTVDQKLRQVRKADKFDRDNKDWLRAEDLNGCGCHFTAIQTLSFGKSFLNKSQ</sequence>
<name>A0ABW2J7L0_9BURK</name>